<comment type="caution">
    <text evidence="2">The sequence shown here is derived from an EMBL/GenBank/DDBJ whole genome shotgun (WGS) entry which is preliminary data.</text>
</comment>
<organism evidence="2 3">
    <name type="scientific">Gambusia affinis</name>
    <name type="common">Western mosquitofish</name>
    <name type="synonym">Heterandria affinis</name>
    <dbReference type="NCBI Taxonomy" id="33528"/>
    <lineage>
        <taxon>Eukaryota</taxon>
        <taxon>Metazoa</taxon>
        <taxon>Chordata</taxon>
        <taxon>Craniata</taxon>
        <taxon>Vertebrata</taxon>
        <taxon>Euteleostomi</taxon>
        <taxon>Actinopterygii</taxon>
        <taxon>Neopterygii</taxon>
        <taxon>Teleostei</taxon>
        <taxon>Neoteleostei</taxon>
        <taxon>Acanthomorphata</taxon>
        <taxon>Ovalentaria</taxon>
        <taxon>Atherinomorphae</taxon>
        <taxon>Cyprinodontiformes</taxon>
        <taxon>Poeciliidae</taxon>
        <taxon>Poeciliinae</taxon>
        <taxon>Gambusia</taxon>
    </lineage>
</organism>
<protein>
    <submittedName>
        <fullName evidence="2">Uncharacterized protein</fullName>
    </submittedName>
</protein>
<feature type="transmembrane region" description="Helical" evidence="1">
    <location>
        <begin position="39"/>
        <end position="59"/>
    </location>
</feature>
<accession>A0A315VZS1</accession>
<proteinExistence type="predicted"/>
<keyword evidence="1" id="KW-1133">Transmembrane helix</keyword>
<gene>
    <name evidence="2" type="ORF">CCH79_00012891</name>
</gene>
<keyword evidence="1" id="KW-0812">Transmembrane</keyword>
<evidence type="ECO:0000256" key="1">
    <source>
        <dbReference type="SAM" id="Phobius"/>
    </source>
</evidence>
<keyword evidence="1" id="KW-0472">Membrane</keyword>
<evidence type="ECO:0000313" key="3">
    <source>
        <dbReference type="Proteomes" id="UP000250572"/>
    </source>
</evidence>
<reference evidence="2 3" key="1">
    <citation type="journal article" date="2018" name="G3 (Bethesda)">
        <title>A High-Quality Reference Genome for the Invasive Mosquitofish Gambusia affinis Using a Chicago Library.</title>
        <authorList>
            <person name="Hoffberg S.L."/>
            <person name="Troendle N.J."/>
            <person name="Glenn T.C."/>
            <person name="Mahmud O."/>
            <person name="Louha S."/>
            <person name="Chalopin D."/>
            <person name="Bennetzen J.L."/>
            <person name="Mauricio R."/>
        </authorList>
    </citation>
    <scope>NUCLEOTIDE SEQUENCE [LARGE SCALE GENOMIC DNA]</scope>
    <source>
        <strain evidence="2">NE01/NJP1002.9</strain>
        <tissue evidence="2">Muscle</tissue>
    </source>
</reference>
<name>A0A315VZS1_GAMAF</name>
<dbReference type="Proteomes" id="UP000250572">
    <property type="component" value="Unassembled WGS sequence"/>
</dbReference>
<evidence type="ECO:0000313" key="2">
    <source>
        <dbReference type="EMBL" id="PWA28874.1"/>
    </source>
</evidence>
<sequence>MMLPPLNEYFWFLFNSDPEGTIISPQDVTWSPLRSTSQVMWLCSGAAGCVLVALLVSYWKRRTCMIRSSSVAAEDHSHLRTVLHHFFHTGMRVCRGATPPGQILYGELLLQHSLFGFRQTKQNVKRQRGQVTFLQYIRLCSTFMPQTGQARTEGQLVTPFTSGRLMSLQVWRSCRSLLMQPSLLQRSDRGAEPFHSF</sequence>
<keyword evidence="3" id="KW-1185">Reference proteome</keyword>
<dbReference type="AlphaFoldDB" id="A0A315VZS1"/>
<dbReference type="EMBL" id="NHOQ01000739">
    <property type="protein sequence ID" value="PWA28874.1"/>
    <property type="molecule type" value="Genomic_DNA"/>
</dbReference>